<evidence type="ECO:0000313" key="11">
    <source>
        <dbReference type="EMBL" id="MBR7826364.1"/>
    </source>
</evidence>
<feature type="short sequence motif" description="Q motif" evidence="6">
    <location>
        <begin position="26"/>
        <end position="54"/>
    </location>
</feature>
<evidence type="ECO:0000313" key="12">
    <source>
        <dbReference type="Proteomes" id="UP000676325"/>
    </source>
</evidence>
<proteinExistence type="inferred from homology"/>
<dbReference type="Gene3D" id="3.40.50.300">
    <property type="entry name" value="P-loop containing nucleotide triphosphate hydrolases"/>
    <property type="match status" value="2"/>
</dbReference>
<dbReference type="SMART" id="SM00490">
    <property type="entry name" value="HELICc"/>
    <property type="match status" value="1"/>
</dbReference>
<name>A0A941IGP5_9ACTN</name>
<dbReference type="PROSITE" id="PS51195">
    <property type="entry name" value="Q_MOTIF"/>
    <property type="match status" value="1"/>
</dbReference>
<feature type="domain" description="DEAD-box RNA helicase Q" evidence="10">
    <location>
        <begin position="26"/>
        <end position="54"/>
    </location>
</feature>
<dbReference type="GO" id="GO:0003676">
    <property type="term" value="F:nucleic acid binding"/>
    <property type="evidence" value="ECO:0007669"/>
    <property type="project" value="InterPro"/>
</dbReference>
<keyword evidence="3 11" id="KW-0347">Helicase</keyword>
<reference evidence="11" key="1">
    <citation type="submission" date="2021-04" db="EMBL/GenBank/DDBJ databases">
        <title>Genome based classification of Actinospica acidithermotolerans sp. nov., an actinobacterium isolated from an Indonesian hot spring.</title>
        <authorList>
            <person name="Kusuma A.B."/>
            <person name="Putra K.E."/>
            <person name="Nafisah S."/>
            <person name="Loh J."/>
            <person name="Nouioui I."/>
            <person name="Goodfellow M."/>
        </authorList>
    </citation>
    <scope>NUCLEOTIDE SEQUENCE</scope>
    <source>
        <strain evidence="11">MGRD01-02</strain>
    </source>
</reference>
<feature type="region of interest" description="Disordered" evidence="7">
    <location>
        <begin position="406"/>
        <end position="568"/>
    </location>
</feature>
<dbReference type="RefSeq" id="WP_212517513.1">
    <property type="nucleotide sequence ID" value="NZ_JAGSOH010000016.1"/>
</dbReference>
<evidence type="ECO:0000256" key="2">
    <source>
        <dbReference type="ARBA" id="ARBA00022801"/>
    </source>
</evidence>
<evidence type="ECO:0000259" key="8">
    <source>
        <dbReference type="PROSITE" id="PS51192"/>
    </source>
</evidence>
<dbReference type="PANTHER" id="PTHR47959:SF13">
    <property type="entry name" value="ATP-DEPENDENT RNA HELICASE RHLE"/>
    <property type="match status" value="1"/>
</dbReference>
<dbReference type="AlphaFoldDB" id="A0A941IGP5"/>
<keyword evidence="2" id="KW-0378">Hydrolase</keyword>
<protein>
    <submittedName>
        <fullName evidence="11">DEAD/DEAH box helicase</fullName>
    </submittedName>
</protein>
<dbReference type="InterPro" id="IPR050079">
    <property type="entry name" value="DEAD_box_RNA_helicase"/>
</dbReference>
<dbReference type="InterPro" id="IPR001650">
    <property type="entry name" value="Helicase_C-like"/>
</dbReference>
<comment type="similarity">
    <text evidence="5">Belongs to the DEAD box helicase family.</text>
</comment>
<dbReference type="InterPro" id="IPR014001">
    <property type="entry name" value="Helicase_ATP-bd"/>
</dbReference>
<organism evidence="11 12">
    <name type="scientific">Actinospica acidithermotolerans</name>
    <dbReference type="NCBI Taxonomy" id="2828514"/>
    <lineage>
        <taxon>Bacteria</taxon>
        <taxon>Bacillati</taxon>
        <taxon>Actinomycetota</taxon>
        <taxon>Actinomycetes</taxon>
        <taxon>Catenulisporales</taxon>
        <taxon>Actinospicaceae</taxon>
        <taxon>Actinospica</taxon>
    </lineage>
</organism>
<dbReference type="PANTHER" id="PTHR47959">
    <property type="entry name" value="ATP-DEPENDENT RNA HELICASE RHLE-RELATED"/>
    <property type="match status" value="1"/>
</dbReference>
<dbReference type="InterPro" id="IPR044742">
    <property type="entry name" value="DEAD/DEAH_RhlB"/>
</dbReference>
<dbReference type="InterPro" id="IPR011545">
    <property type="entry name" value="DEAD/DEAH_box_helicase_dom"/>
</dbReference>
<evidence type="ECO:0000259" key="10">
    <source>
        <dbReference type="PROSITE" id="PS51195"/>
    </source>
</evidence>
<dbReference type="CDD" id="cd18787">
    <property type="entry name" value="SF2_C_DEAD"/>
    <property type="match status" value="1"/>
</dbReference>
<dbReference type="GO" id="GO:0005524">
    <property type="term" value="F:ATP binding"/>
    <property type="evidence" value="ECO:0007669"/>
    <property type="project" value="UniProtKB-KW"/>
</dbReference>
<feature type="compositionally biased region" description="Low complexity" evidence="7">
    <location>
        <begin position="531"/>
        <end position="560"/>
    </location>
</feature>
<dbReference type="EMBL" id="JAGSOH010000016">
    <property type="protein sequence ID" value="MBR7826364.1"/>
    <property type="molecule type" value="Genomic_DNA"/>
</dbReference>
<dbReference type="GO" id="GO:0016787">
    <property type="term" value="F:hydrolase activity"/>
    <property type="evidence" value="ECO:0007669"/>
    <property type="project" value="UniProtKB-KW"/>
</dbReference>
<dbReference type="SMART" id="SM00487">
    <property type="entry name" value="DEXDc"/>
    <property type="match status" value="1"/>
</dbReference>
<evidence type="ECO:0000256" key="6">
    <source>
        <dbReference type="PROSITE-ProRule" id="PRU00552"/>
    </source>
</evidence>
<dbReference type="GO" id="GO:0005829">
    <property type="term" value="C:cytosol"/>
    <property type="evidence" value="ECO:0007669"/>
    <property type="project" value="TreeGrafter"/>
</dbReference>
<dbReference type="Pfam" id="PF00271">
    <property type="entry name" value="Helicase_C"/>
    <property type="match status" value="1"/>
</dbReference>
<evidence type="ECO:0000256" key="7">
    <source>
        <dbReference type="SAM" id="MobiDB-lite"/>
    </source>
</evidence>
<dbReference type="InterPro" id="IPR027417">
    <property type="entry name" value="P-loop_NTPase"/>
</dbReference>
<keyword evidence="4" id="KW-0067">ATP-binding</keyword>
<dbReference type="CDD" id="cd00268">
    <property type="entry name" value="DEADc"/>
    <property type="match status" value="1"/>
</dbReference>
<feature type="compositionally biased region" description="Basic residues" evidence="7">
    <location>
        <begin position="452"/>
        <end position="462"/>
    </location>
</feature>
<keyword evidence="1" id="KW-0547">Nucleotide-binding</keyword>
<evidence type="ECO:0000256" key="4">
    <source>
        <dbReference type="ARBA" id="ARBA00022840"/>
    </source>
</evidence>
<evidence type="ECO:0000256" key="5">
    <source>
        <dbReference type="ARBA" id="ARBA00038437"/>
    </source>
</evidence>
<feature type="compositionally biased region" description="Low complexity" evidence="7">
    <location>
        <begin position="431"/>
        <end position="445"/>
    </location>
</feature>
<dbReference type="Proteomes" id="UP000676325">
    <property type="component" value="Unassembled WGS sequence"/>
</dbReference>
<feature type="domain" description="Helicase ATP-binding" evidence="8">
    <location>
        <begin position="57"/>
        <end position="232"/>
    </location>
</feature>
<dbReference type="PROSITE" id="PS51192">
    <property type="entry name" value="HELICASE_ATP_BIND_1"/>
    <property type="match status" value="1"/>
</dbReference>
<evidence type="ECO:0000259" key="9">
    <source>
        <dbReference type="PROSITE" id="PS51194"/>
    </source>
</evidence>
<feature type="domain" description="Helicase C-terminal" evidence="9">
    <location>
        <begin position="243"/>
        <end position="406"/>
    </location>
</feature>
<dbReference type="SUPFAM" id="SSF52540">
    <property type="entry name" value="P-loop containing nucleoside triphosphate hydrolases"/>
    <property type="match status" value="1"/>
</dbReference>
<dbReference type="GO" id="GO:0003724">
    <property type="term" value="F:RNA helicase activity"/>
    <property type="evidence" value="ECO:0007669"/>
    <property type="project" value="InterPro"/>
</dbReference>
<dbReference type="InterPro" id="IPR014014">
    <property type="entry name" value="RNA_helicase_DEAD_Q_motif"/>
</dbReference>
<keyword evidence="12" id="KW-1185">Reference proteome</keyword>
<sequence>MAAGRPARSSSSKPASTSPASAAPAATFAELGVPQALTDLLAADGITAPFPIQAATLPDSLAGRDVLGRGRTGSGKTLGFLLPVLTRLAADPRKRRPNRPRALVLAPTRELATQIHTAAEPLAKALGLRTTAIFGGVGARPQISALRSGLDLVIACPGRLLDHADAGHAQLDGIEITVLDEADHMADLGFLPMVKRILDATPQGTQRLLFSATLDNGIDHLVRRYLRDPVTHSVNSAHAEVPTMTHHVLHIEAEHRVPVLVELTSSPGRTIVFTRTKHGARKLAKQLLAARVPAVDLHGNLTQGARTRNLAAFASGQATTLVATDIAARGIHVDEVALVVHADPPVEHKAYLHRSGRTARAGNSGTVVTLMTDAQVAEVRELARKAKISATTTRLAPGDPLIATLAPGDRVPAEPGRIAELTGQPAGKPLDGSSSGDAAGTAGTAGTAGGSKPRRNRPRRPSGAKAAGTANGTGSTKAGSGKTGKPGKSAALANTGTAEAQGGSRGGRDGSRRGAPAAQGEAASRGQRAKQSAGARQPAGAASAEPKAAPARSGGAARASQNFRGRGR</sequence>
<gene>
    <name evidence="11" type="ORF">KDK95_08630</name>
</gene>
<evidence type="ECO:0000256" key="3">
    <source>
        <dbReference type="ARBA" id="ARBA00022806"/>
    </source>
</evidence>
<dbReference type="Pfam" id="PF00270">
    <property type="entry name" value="DEAD"/>
    <property type="match status" value="1"/>
</dbReference>
<feature type="compositionally biased region" description="Low complexity" evidence="7">
    <location>
        <begin position="463"/>
        <end position="480"/>
    </location>
</feature>
<evidence type="ECO:0000256" key="1">
    <source>
        <dbReference type="ARBA" id="ARBA00022741"/>
    </source>
</evidence>
<comment type="caution">
    <text evidence="11">The sequence shown here is derived from an EMBL/GenBank/DDBJ whole genome shotgun (WGS) entry which is preliminary data.</text>
</comment>
<dbReference type="PROSITE" id="PS51194">
    <property type="entry name" value="HELICASE_CTER"/>
    <property type="match status" value="1"/>
</dbReference>
<feature type="region of interest" description="Disordered" evidence="7">
    <location>
        <begin position="1"/>
        <end position="21"/>
    </location>
</feature>
<accession>A0A941IGP5</accession>